<sequence>MFAAAFTVPGGNDQDTGLPIFLHDNIFTTFLIADAFSLFTSAASVLIFIGILTSRYAEKDFLRSLPWKLLFGLWTNHVTWEYSYYGSCSIAVAPHHPFVDIDNGLGLLDWSSTSGMSPRGEWGTSLSERLDTAVVPAAIET</sequence>
<feature type="transmembrane region" description="Helical" evidence="1">
    <location>
        <begin position="26"/>
        <end position="53"/>
    </location>
</feature>
<dbReference type="Pfam" id="PF13962">
    <property type="entry name" value="PGG"/>
    <property type="match status" value="1"/>
</dbReference>
<gene>
    <name evidence="3" type="ORF">L195_g047083</name>
</gene>
<dbReference type="EMBL" id="ASHM01064516">
    <property type="protein sequence ID" value="PNX90955.1"/>
    <property type="molecule type" value="Genomic_DNA"/>
</dbReference>
<reference evidence="3 4" key="1">
    <citation type="journal article" date="2014" name="Am. J. Bot.">
        <title>Genome assembly and annotation for red clover (Trifolium pratense; Fabaceae).</title>
        <authorList>
            <person name="Istvanek J."/>
            <person name="Jaros M."/>
            <person name="Krenek A."/>
            <person name="Repkova J."/>
        </authorList>
    </citation>
    <scope>NUCLEOTIDE SEQUENCE [LARGE SCALE GENOMIC DNA]</scope>
    <source>
        <strain evidence="4">cv. Tatra</strain>
        <tissue evidence="3">Young leaves</tissue>
    </source>
</reference>
<evidence type="ECO:0000259" key="2">
    <source>
        <dbReference type="Pfam" id="PF13962"/>
    </source>
</evidence>
<dbReference type="GO" id="GO:0016020">
    <property type="term" value="C:membrane"/>
    <property type="evidence" value="ECO:0007669"/>
    <property type="project" value="TreeGrafter"/>
</dbReference>
<evidence type="ECO:0000313" key="3">
    <source>
        <dbReference type="EMBL" id="PNX90955.1"/>
    </source>
</evidence>
<comment type="caution">
    <text evidence="3">The sequence shown here is derived from an EMBL/GenBank/DDBJ whole genome shotgun (WGS) entry which is preliminary data.</text>
</comment>
<dbReference type="AlphaFoldDB" id="A0A2K3MJH8"/>
<dbReference type="InterPro" id="IPR026961">
    <property type="entry name" value="PGG_dom"/>
</dbReference>
<feature type="non-terminal residue" evidence="3">
    <location>
        <position position="141"/>
    </location>
</feature>
<protein>
    <recommendedName>
        <fullName evidence="2">PGG domain-containing protein</fullName>
    </recommendedName>
</protein>
<proteinExistence type="predicted"/>
<organism evidence="3 4">
    <name type="scientific">Trifolium pratense</name>
    <name type="common">Red clover</name>
    <dbReference type="NCBI Taxonomy" id="57577"/>
    <lineage>
        <taxon>Eukaryota</taxon>
        <taxon>Viridiplantae</taxon>
        <taxon>Streptophyta</taxon>
        <taxon>Embryophyta</taxon>
        <taxon>Tracheophyta</taxon>
        <taxon>Spermatophyta</taxon>
        <taxon>Magnoliopsida</taxon>
        <taxon>eudicotyledons</taxon>
        <taxon>Gunneridae</taxon>
        <taxon>Pentapetalae</taxon>
        <taxon>rosids</taxon>
        <taxon>fabids</taxon>
        <taxon>Fabales</taxon>
        <taxon>Fabaceae</taxon>
        <taxon>Papilionoideae</taxon>
        <taxon>50 kb inversion clade</taxon>
        <taxon>NPAAA clade</taxon>
        <taxon>Hologalegina</taxon>
        <taxon>IRL clade</taxon>
        <taxon>Trifolieae</taxon>
        <taxon>Trifolium</taxon>
    </lineage>
</organism>
<keyword evidence="1" id="KW-0812">Transmembrane</keyword>
<dbReference type="STRING" id="57577.A0A2K3MJH8"/>
<name>A0A2K3MJH8_TRIPR</name>
<dbReference type="PANTHER" id="PTHR24177">
    <property type="entry name" value="CASKIN"/>
    <property type="match status" value="1"/>
</dbReference>
<feature type="domain" description="PGG" evidence="2">
    <location>
        <begin position="1"/>
        <end position="75"/>
    </location>
</feature>
<dbReference type="Proteomes" id="UP000236291">
    <property type="component" value="Unassembled WGS sequence"/>
</dbReference>
<evidence type="ECO:0000256" key="1">
    <source>
        <dbReference type="SAM" id="Phobius"/>
    </source>
</evidence>
<dbReference type="PANTHER" id="PTHR24177:SF329">
    <property type="entry name" value="ANKYRIN REPEAT PROTEIN"/>
    <property type="match status" value="1"/>
</dbReference>
<keyword evidence="1" id="KW-1133">Transmembrane helix</keyword>
<keyword evidence="1" id="KW-0472">Membrane</keyword>
<accession>A0A2K3MJH8</accession>
<reference evidence="3 4" key="2">
    <citation type="journal article" date="2017" name="Front. Plant Sci.">
        <title>Gene Classification and Mining of Molecular Markers Useful in Red Clover (Trifolium pratense) Breeding.</title>
        <authorList>
            <person name="Istvanek J."/>
            <person name="Dluhosova J."/>
            <person name="Dluhos P."/>
            <person name="Patkova L."/>
            <person name="Nedelnik J."/>
            <person name="Repkova J."/>
        </authorList>
    </citation>
    <scope>NUCLEOTIDE SEQUENCE [LARGE SCALE GENOMIC DNA]</scope>
    <source>
        <strain evidence="4">cv. Tatra</strain>
        <tissue evidence="3">Young leaves</tissue>
    </source>
</reference>
<evidence type="ECO:0000313" key="4">
    <source>
        <dbReference type="Proteomes" id="UP000236291"/>
    </source>
</evidence>